<protein>
    <submittedName>
        <fullName evidence="3">Uncharacterized protein</fullName>
    </submittedName>
</protein>
<evidence type="ECO:0000313" key="3">
    <source>
        <dbReference type="EMBL" id="CAH7670464.1"/>
    </source>
</evidence>
<reference evidence="3" key="1">
    <citation type="submission" date="2022-06" db="EMBL/GenBank/DDBJ databases">
        <authorList>
            <consortium name="SYNGENTA / RWTH Aachen University"/>
        </authorList>
    </citation>
    <scope>NUCLEOTIDE SEQUENCE</scope>
</reference>
<proteinExistence type="predicted"/>
<evidence type="ECO:0000256" key="2">
    <source>
        <dbReference type="SAM" id="SignalP"/>
    </source>
</evidence>
<name>A0AAV0AQC7_PHAPC</name>
<keyword evidence="4" id="KW-1185">Reference proteome</keyword>
<dbReference type="Proteomes" id="UP001153365">
    <property type="component" value="Unassembled WGS sequence"/>
</dbReference>
<feature type="region of interest" description="Disordered" evidence="1">
    <location>
        <begin position="38"/>
        <end position="67"/>
    </location>
</feature>
<evidence type="ECO:0000313" key="4">
    <source>
        <dbReference type="Proteomes" id="UP001153365"/>
    </source>
</evidence>
<organism evidence="3 4">
    <name type="scientific">Phakopsora pachyrhizi</name>
    <name type="common">Asian soybean rust disease fungus</name>
    <dbReference type="NCBI Taxonomy" id="170000"/>
    <lineage>
        <taxon>Eukaryota</taxon>
        <taxon>Fungi</taxon>
        <taxon>Dikarya</taxon>
        <taxon>Basidiomycota</taxon>
        <taxon>Pucciniomycotina</taxon>
        <taxon>Pucciniomycetes</taxon>
        <taxon>Pucciniales</taxon>
        <taxon>Phakopsoraceae</taxon>
        <taxon>Phakopsora</taxon>
    </lineage>
</organism>
<feature type="chain" id="PRO_5043829922" evidence="2">
    <location>
        <begin position="22"/>
        <end position="143"/>
    </location>
</feature>
<feature type="compositionally biased region" description="Basic and acidic residues" evidence="1">
    <location>
        <begin position="40"/>
        <end position="49"/>
    </location>
</feature>
<feature type="compositionally biased region" description="Polar residues" evidence="1">
    <location>
        <begin position="50"/>
        <end position="66"/>
    </location>
</feature>
<gene>
    <name evidence="3" type="ORF">PPACK8108_LOCUS5180</name>
</gene>
<feature type="signal peptide" evidence="2">
    <location>
        <begin position="1"/>
        <end position="21"/>
    </location>
</feature>
<evidence type="ECO:0000256" key="1">
    <source>
        <dbReference type="SAM" id="MobiDB-lite"/>
    </source>
</evidence>
<comment type="caution">
    <text evidence="3">The sequence shown here is derived from an EMBL/GenBank/DDBJ whole genome shotgun (WGS) entry which is preliminary data.</text>
</comment>
<dbReference type="EMBL" id="CALTRL010000996">
    <property type="protein sequence ID" value="CAH7670464.1"/>
    <property type="molecule type" value="Genomic_DNA"/>
</dbReference>
<sequence>MFQAFHRLAQMWLLFVPHSHLSPPKAFHKVPFVPSSQKSLAKEDSRNDSESGYNSFNGQSSSSHLSHTTEKSLGINVNCINPGVEIDKLKSQLAIAFSEDKGLRKCSNFSTTSINHVTGANMIDLSPHGIKGPEGLVPFQKRI</sequence>
<accession>A0AAV0AQC7</accession>
<keyword evidence="2" id="KW-0732">Signal</keyword>
<dbReference type="AlphaFoldDB" id="A0AAV0AQC7"/>